<dbReference type="OrthoDB" id="1844152at2759"/>
<dbReference type="GO" id="GO:0020037">
    <property type="term" value="F:heme binding"/>
    <property type="evidence" value="ECO:0007669"/>
    <property type="project" value="InterPro"/>
</dbReference>
<evidence type="ECO:0000256" key="5">
    <source>
        <dbReference type="ARBA" id="ARBA00022723"/>
    </source>
</evidence>
<dbReference type="Gene3D" id="1.10.630.10">
    <property type="entry name" value="Cytochrome P450"/>
    <property type="match status" value="1"/>
</dbReference>
<keyword evidence="8 10" id="KW-0503">Monooxygenase</keyword>
<dbReference type="InterPro" id="IPR001128">
    <property type="entry name" value="Cyt_P450"/>
</dbReference>
<dbReference type="PANTHER" id="PTHR46206:SF6">
    <property type="entry name" value="CYTOCHROME P450 MONOOXYGENASE AN1598-RELATED"/>
    <property type="match status" value="1"/>
</dbReference>
<evidence type="ECO:0000313" key="14">
    <source>
        <dbReference type="Proteomes" id="UP000092177"/>
    </source>
</evidence>
<dbReference type="GO" id="GO:0005506">
    <property type="term" value="F:iron ion binding"/>
    <property type="evidence" value="ECO:0007669"/>
    <property type="project" value="InterPro"/>
</dbReference>
<evidence type="ECO:0000256" key="4">
    <source>
        <dbReference type="ARBA" id="ARBA00022617"/>
    </source>
</evidence>
<dbReference type="GO" id="GO:0016020">
    <property type="term" value="C:membrane"/>
    <property type="evidence" value="ECO:0007669"/>
    <property type="project" value="UniProtKB-SubCell"/>
</dbReference>
<dbReference type="EMBL" id="LTAN01000009">
    <property type="protein sequence ID" value="OBR03163.1"/>
    <property type="molecule type" value="Genomic_DNA"/>
</dbReference>
<dbReference type="EMBL" id="LTAN01000008">
    <property type="protein sequence ID" value="OBR04326.1"/>
    <property type="molecule type" value="Genomic_DNA"/>
</dbReference>
<dbReference type="PROSITE" id="PS00086">
    <property type="entry name" value="CYTOCHROME_P450"/>
    <property type="match status" value="1"/>
</dbReference>
<dbReference type="CDD" id="cd11041">
    <property type="entry name" value="CYP503A1-like"/>
    <property type="match status" value="1"/>
</dbReference>
<evidence type="ECO:0000256" key="9">
    <source>
        <dbReference type="PIRSR" id="PIRSR602403-1"/>
    </source>
</evidence>
<dbReference type="AlphaFoldDB" id="A0A1B7XTT7"/>
<evidence type="ECO:0000256" key="10">
    <source>
        <dbReference type="RuleBase" id="RU000461"/>
    </source>
</evidence>
<feature type="transmembrane region" description="Helical" evidence="11">
    <location>
        <begin position="20"/>
        <end position="42"/>
    </location>
</feature>
<dbReference type="InterPro" id="IPR002403">
    <property type="entry name" value="Cyt_P450_E_grp-IV"/>
</dbReference>
<comment type="caution">
    <text evidence="12">The sequence shown here is derived from an EMBL/GenBank/DDBJ whole genome shotgun (WGS) entry which is preliminary data.</text>
</comment>
<keyword evidence="11" id="KW-1133">Transmembrane helix</keyword>
<keyword evidence="11" id="KW-0472">Membrane</keyword>
<dbReference type="Pfam" id="PF00067">
    <property type="entry name" value="p450"/>
    <property type="match status" value="1"/>
</dbReference>
<evidence type="ECO:0000256" key="6">
    <source>
        <dbReference type="ARBA" id="ARBA00023002"/>
    </source>
</evidence>
<comment type="cofactor">
    <cofactor evidence="1 9">
        <name>heme</name>
        <dbReference type="ChEBI" id="CHEBI:30413"/>
    </cofactor>
</comment>
<evidence type="ECO:0000313" key="12">
    <source>
        <dbReference type="EMBL" id="OBR03163.1"/>
    </source>
</evidence>
<sequence length="537" mass="60497">MGSLHEVEAFILLGLAHLSALNKLALGFTLLTLMLALTALLFTHSQFNNQKLVPNVFVVGGDDAQSIKANRERFRTQAKEMLEEGYNRTGGGFFYVPSPLGERLMIPTKYLEELKTAPIDHVDFVATFIEVSCNHTFPRFRVCFGNINRTDEMFEGKYTTMGSRSTLHPRVVKGQLNHHLAEIMPAVQQEIRDAFCDVFPTCVDWTPIPVVDSLTRIVARVSSCMFGGTELSRNKEWVESSISFAIDGFIAAQKLKGYPEFLKPIVARFIPEIQKIAGHYAAAEAAAIPLLEARRRTGEAAADLLFWMEKQAINEEHDLKFLASILLKVSFAAIHTSAAAPAQLVYDLCERPEYIEPLREEIRSVADCDGFIDKSGFLGMTKMDSFMKESQRFNPLLLITFERVVHRPFTLSSGFTIPAHTTIGIPTQAITMDKLLYPSPETFDPFRFSKLRKEQPEMDGRAQYVSSNSSSLSFGYGRHACPGRFFAAQEIKAIMAFLLQNFDMRFASGQSRPKSIRVETQFLPDPMATVEFRRRQR</sequence>
<feature type="binding site" description="axial binding residue" evidence="9">
    <location>
        <position position="481"/>
    </location>
    <ligand>
        <name>heme</name>
        <dbReference type="ChEBI" id="CHEBI:30413"/>
    </ligand>
    <ligandPart>
        <name>Fe</name>
        <dbReference type="ChEBI" id="CHEBI:18248"/>
    </ligandPart>
</feature>
<dbReference type="KEGG" id="chig:CH63R_12290"/>
<evidence type="ECO:0000313" key="13">
    <source>
        <dbReference type="EMBL" id="OBR04326.1"/>
    </source>
</evidence>
<name>A0A1B7XTT7_COLHI</name>
<evidence type="ECO:0000256" key="2">
    <source>
        <dbReference type="ARBA" id="ARBA00004167"/>
    </source>
</evidence>
<evidence type="ECO:0000256" key="3">
    <source>
        <dbReference type="ARBA" id="ARBA00010617"/>
    </source>
</evidence>
<gene>
    <name evidence="13" type="ORF">CH63R_11029</name>
    <name evidence="12" type="ORF">CH63R_12290</name>
</gene>
<dbReference type="GO" id="GO:0016705">
    <property type="term" value="F:oxidoreductase activity, acting on paired donors, with incorporation or reduction of molecular oxygen"/>
    <property type="evidence" value="ECO:0007669"/>
    <property type="project" value="InterPro"/>
</dbReference>
<keyword evidence="6 10" id="KW-0560">Oxidoreductase</keyword>
<dbReference type="VEuPathDB" id="FungiDB:CH63R_12290"/>
<dbReference type="PANTHER" id="PTHR46206">
    <property type="entry name" value="CYTOCHROME P450"/>
    <property type="match status" value="1"/>
</dbReference>
<organism evidence="12 14">
    <name type="scientific">Colletotrichum higginsianum (strain IMI 349063)</name>
    <name type="common">Crucifer anthracnose fungus</name>
    <dbReference type="NCBI Taxonomy" id="759273"/>
    <lineage>
        <taxon>Eukaryota</taxon>
        <taxon>Fungi</taxon>
        <taxon>Dikarya</taxon>
        <taxon>Ascomycota</taxon>
        <taxon>Pezizomycotina</taxon>
        <taxon>Sordariomycetes</taxon>
        <taxon>Hypocreomycetidae</taxon>
        <taxon>Glomerellales</taxon>
        <taxon>Glomerellaceae</taxon>
        <taxon>Colletotrichum</taxon>
        <taxon>Colletotrichum destructivum species complex</taxon>
    </lineage>
</organism>
<comment type="subcellular location">
    <subcellularLocation>
        <location evidence="2">Membrane</location>
        <topology evidence="2">Single-pass membrane protein</topology>
    </subcellularLocation>
</comment>
<accession>A0A1B7XTT7</accession>
<dbReference type="InterPro" id="IPR036396">
    <property type="entry name" value="Cyt_P450_sf"/>
</dbReference>
<keyword evidence="7 9" id="KW-0408">Iron</keyword>
<dbReference type="Proteomes" id="UP000092177">
    <property type="component" value="Chromosome 8"/>
</dbReference>
<proteinExistence type="inferred from homology"/>
<evidence type="ECO:0000256" key="11">
    <source>
        <dbReference type="SAM" id="Phobius"/>
    </source>
</evidence>
<dbReference type="KEGG" id="chig:CH63R_11029"/>
<dbReference type="InterPro" id="IPR017972">
    <property type="entry name" value="Cyt_P450_CS"/>
</dbReference>
<dbReference type="RefSeq" id="XP_018152844.1">
    <property type="nucleotide sequence ID" value="XM_018306003.1"/>
</dbReference>
<keyword evidence="5 9" id="KW-0479">Metal-binding</keyword>
<keyword evidence="14" id="KW-1185">Reference proteome</keyword>
<keyword evidence="11" id="KW-0812">Transmembrane</keyword>
<dbReference type="Proteomes" id="UP000092177">
    <property type="component" value="Chromosome 9"/>
</dbReference>
<evidence type="ECO:0000256" key="8">
    <source>
        <dbReference type="ARBA" id="ARBA00023033"/>
    </source>
</evidence>
<dbReference type="GO" id="GO:0004497">
    <property type="term" value="F:monooxygenase activity"/>
    <property type="evidence" value="ECO:0007669"/>
    <property type="project" value="UniProtKB-KW"/>
</dbReference>
<protein>
    <submittedName>
        <fullName evidence="12">Cytochrome P450</fullName>
    </submittedName>
</protein>
<dbReference type="PRINTS" id="PR00465">
    <property type="entry name" value="EP450IV"/>
</dbReference>
<dbReference type="GeneID" id="28870110"/>
<dbReference type="GeneID" id="28871371"/>
<comment type="similarity">
    <text evidence="3 10">Belongs to the cytochrome P450 family.</text>
</comment>
<dbReference type="RefSeq" id="XP_018151681.1">
    <property type="nucleotide sequence ID" value="XM_018307264.1"/>
</dbReference>
<evidence type="ECO:0000256" key="1">
    <source>
        <dbReference type="ARBA" id="ARBA00001971"/>
    </source>
</evidence>
<keyword evidence="4 9" id="KW-0349">Heme</keyword>
<dbReference type="VEuPathDB" id="FungiDB:CH63R_11029"/>
<evidence type="ECO:0000256" key="7">
    <source>
        <dbReference type="ARBA" id="ARBA00023004"/>
    </source>
</evidence>
<reference evidence="12" key="1">
    <citation type="submission" date="2016-02" db="EMBL/GenBank/DDBJ databases">
        <title>Resequencing and annotation of the Colletotrichum higginsianum genome.</title>
        <authorList>
            <person name="O'Connell R."/>
            <person name="Zambounis A."/>
            <person name="Thon M."/>
            <person name="Dallery J.-F."/>
        </authorList>
    </citation>
    <scope>NUCLEOTIDE SEQUENCE [LARGE SCALE GENOMIC DNA]</scope>
    <source>
        <strain evidence="12">IMI 349063</strain>
    </source>
</reference>
<reference evidence="14" key="2">
    <citation type="journal article" date="2017" name="BMC Genomics">
        <title>Gapless genome assembly of Colletotrichum higginsianum reveals chromosome structure and association of transposable elements with secondary metabolite gene clusters.</title>
        <authorList>
            <person name="Dallery J.-F."/>
            <person name="Lapalu N."/>
            <person name="Zampounis A."/>
            <person name="Pigne S."/>
            <person name="Luyten I."/>
            <person name="Amselem J."/>
            <person name="Wittenberg A.H.J."/>
            <person name="Zhou S."/>
            <person name="de Queiroz M.V."/>
            <person name="Robin G.P."/>
            <person name="Auger A."/>
            <person name="Hainaut M."/>
            <person name="Henrissat B."/>
            <person name="Kim K.-T."/>
            <person name="Lee Y.-H."/>
            <person name="Lespinet O."/>
            <person name="Schwartz D.C."/>
            <person name="Thon M.R."/>
            <person name="O'Connell R.J."/>
        </authorList>
    </citation>
    <scope>NUCLEOTIDE SEQUENCE [LARGE SCALE GENOMIC DNA]</scope>
    <source>
        <strain evidence="14">IMI 349063</strain>
    </source>
</reference>
<dbReference type="SUPFAM" id="SSF48264">
    <property type="entry name" value="Cytochrome P450"/>
    <property type="match status" value="1"/>
</dbReference>